<dbReference type="SUPFAM" id="SSF55347">
    <property type="entry name" value="Glyceraldehyde-3-phosphate dehydrogenase-like, C-terminal domain"/>
    <property type="match status" value="1"/>
</dbReference>
<comment type="similarity">
    <text evidence="1">Belongs to the Gfo/Idh/MocA family.</text>
</comment>
<sequence length="448" mass="49199">MSDTAAPRRRFAVIGTGHRSEMYVKALAGAFCDIGQIVAFVDPNEVRMHYYDGVARESGQSEPILHYGPDDFERMVAETSPDGLVVSSVDATHARYIVAGLERGLDVVSEKPMTIDGPSMVAIRRAAEQSSGTLRVGFNYRYSPRNALVRELIASGRIGEVTSVHFEWCLDTLHGADYFRRWHRNKARSGGLEVHKSSHHFDLVNWWLADIPERVFASGGLKFYGAQNARRRGLGERPALGRDLPADDPFRFDLADQERLRGLYLDAEGIDGYHRDQDVFGEGIDIEDNLSVVVAYRGGASLAYTLCAHSPWEGYRVGINGTEGRIEIDVVERGSNLPSGGTGLLGPYFVLDPSAEAAGDPDDRYRPHRSRVLLQRHWEPALEIPIPGAEGAHGGGDDMMLRAIFRGEDDPLGRAAGYEDGIRSSVIGAAVNLSLRDGKVVLVQDLLA</sequence>
<dbReference type="EMBL" id="JAGSHT010000011">
    <property type="protein sequence ID" value="MBZ2196776.1"/>
    <property type="molecule type" value="Genomic_DNA"/>
</dbReference>
<dbReference type="PANTHER" id="PTHR43377:SF2">
    <property type="entry name" value="BINDING ROSSMANN FOLD OXIDOREDUCTASE, PUTATIVE (AFU_ORTHOLOGUE AFUA_4G00560)-RELATED"/>
    <property type="match status" value="1"/>
</dbReference>
<keyword evidence="5" id="KW-1185">Reference proteome</keyword>
<protein>
    <submittedName>
        <fullName evidence="4">Gfo/Idh/MocA family oxidoreductase</fullName>
    </submittedName>
</protein>
<evidence type="ECO:0000259" key="2">
    <source>
        <dbReference type="Pfam" id="PF01408"/>
    </source>
</evidence>
<dbReference type="InterPro" id="IPR051450">
    <property type="entry name" value="Gfo/Idh/MocA_Oxidoreductases"/>
</dbReference>
<accession>A0ABS7S8U8</accession>
<dbReference type="Gene3D" id="3.40.50.720">
    <property type="entry name" value="NAD(P)-binding Rossmann-like Domain"/>
    <property type="match status" value="1"/>
</dbReference>
<reference evidence="4 5" key="1">
    <citation type="submission" date="2021-04" db="EMBL/GenBank/DDBJ databases">
        <title>Ruania sp. nov., isolated from sandy soil of mangrove forest.</title>
        <authorList>
            <person name="Ge X."/>
            <person name="Huang R."/>
            <person name="Liu W."/>
        </authorList>
    </citation>
    <scope>NUCLEOTIDE SEQUENCE [LARGE SCALE GENOMIC DNA]</scope>
    <source>
        <strain evidence="4 5">N2-46</strain>
    </source>
</reference>
<organism evidence="4 5">
    <name type="scientific">Occultella gossypii</name>
    <dbReference type="NCBI Taxonomy" id="2800820"/>
    <lineage>
        <taxon>Bacteria</taxon>
        <taxon>Bacillati</taxon>
        <taxon>Actinomycetota</taxon>
        <taxon>Actinomycetes</taxon>
        <taxon>Micrococcales</taxon>
        <taxon>Ruaniaceae</taxon>
        <taxon>Occultella</taxon>
    </lineage>
</organism>
<dbReference type="SUPFAM" id="SSF51735">
    <property type="entry name" value="NAD(P)-binding Rossmann-fold domains"/>
    <property type="match status" value="1"/>
</dbReference>
<evidence type="ECO:0000259" key="3">
    <source>
        <dbReference type="Pfam" id="PF02894"/>
    </source>
</evidence>
<proteinExistence type="inferred from homology"/>
<evidence type="ECO:0000313" key="4">
    <source>
        <dbReference type="EMBL" id="MBZ2196776.1"/>
    </source>
</evidence>
<dbReference type="InterPro" id="IPR004104">
    <property type="entry name" value="Gfo/Idh/MocA-like_OxRdtase_C"/>
</dbReference>
<dbReference type="InterPro" id="IPR036291">
    <property type="entry name" value="NAD(P)-bd_dom_sf"/>
</dbReference>
<dbReference type="Proteomes" id="UP000826651">
    <property type="component" value="Unassembled WGS sequence"/>
</dbReference>
<feature type="domain" description="Gfo/Idh/MocA-like oxidoreductase N-terminal" evidence="2">
    <location>
        <begin position="10"/>
        <end position="138"/>
    </location>
</feature>
<dbReference type="PANTHER" id="PTHR43377">
    <property type="entry name" value="BILIVERDIN REDUCTASE A"/>
    <property type="match status" value="1"/>
</dbReference>
<dbReference type="Pfam" id="PF02894">
    <property type="entry name" value="GFO_IDH_MocA_C"/>
    <property type="match status" value="1"/>
</dbReference>
<dbReference type="RefSeq" id="WP_223405973.1">
    <property type="nucleotide sequence ID" value="NZ_JAGSHT010000011.1"/>
</dbReference>
<comment type="caution">
    <text evidence="4">The sequence shown here is derived from an EMBL/GenBank/DDBJ whole genome shotgun (WGS) entry which is preliminary data.</text>
</comment>
<dbReference type="InterPro" id="IPR000683">
    <property type="entry name" value="Gfo/Idh/MocA-like_OxRdtase_N"/>
</dbReference>
<evidence type="ECO:0000256" key="1">
    <source>
        <dbReference type="ARBA" id="ARBA00010928"/>
    </source>
</evidence>
<evidence type="ECO:0000313" key="5">
    <source>
        <dbReference type="Proteomes" id="UP000826651"/>
    </source>
</evidence>
<dbReference type="Pfam" id="PF01408">
    <property type="entry name" value="GFO_IDH_MocA"/>
    <property type="match status" value="1"/>
</dbReference>
<dbReference type="Gene3D" id="3.30.360.10">
    <property type="entry name" value="Dihydrodipicolinate Reductase, domain 2"/>
    <property type="match status" value="1"/>
</dbReference>
<gene>
    <name evidence="4" type="ORF">KCQ71_11470</name>
</gene>
<feature type="domain" description="Gfo/Idh/MocA-like oxidoreductase C-terminal" evidence="3">
    <location>
        <begin position="150"/>
        <end position="441"/>
    </location>
</feature>
<name>A0ABS7S8U8_9MICO</name>